<dbReference type="AlphaFoldDB" id="A0A6H1P036"/>
<accession>A0A6H1P036</accession>
<reference evidence="2 3" key="2">
    <citation type="submission" date="2020-04" db="EMBL/GenBank/DDBJ databases">
        <authorList>
            <person name="Fomenkov A."/>
            <person name="Anton B.P."/>
            <person name="Roberts R.J."/>
        </authorList>
    </citation>
    <scope>NUCLEOTIDE SEQUENCE [LARGE SCALE GENOMIC DNA]</scope>
    <source>
        <strain evidence="2 3">S2</strain>
    </source>
</reference>
<feature type="transmembrane region" description="Helical" evidence="1">
    <location>
        <begin position="6"/>
        <end position="23"/>
    </location>
</feature>
<evidence type="ECO:0000313" key="2">
    <source>
        <dbReference type="EMBL" id="QIZ06835.1"/>
    </source>
</evidence>
<dbReference type="Proteomes" id="UP000501868">
    <property type="component" value="Chromosome"/>
</dbReference>
<proteinExistence type="predicted"/>
<organism evidence="2 3">
    <name type="scientific">Priestia megaterium</name>
    <name type="common">Bacillus megaterium</name>
    <dbReference type="NCBI Taxonomy" id="1404"/>
    <lineage>
        <taxon>Bacteria</taxon>
        <taxon>Bacillati</taxon>
        <taxon>Bacillota</taxon>
        <taxon>Bacilli</taxon>
        <taxon>Bacillales</taxon>
        <taxon>Bacillaceae</taxon>
        <taxon>Priestia</taxon>
    </lineage>
</organism>
<name>A0A6H1P036_PRIMG</name>
<sequence>MKNSKLFYIALLIVPWLTVPLLGRNSFKKYLPAAIFMCTFTKAMEFFGEKKKWWRFYEGVSPIKNANFFNFGPYLVACLWMLKMTFGKFPLYIISNLILHICFIYLGGIKFFKRYKIVSIEGITKFQYLAFDFLRAILLYSFQYINNFSNNRKKLSNK</sequence>
<reference evidence="2 3" key="1">
    <citation type="submission" date="2020-04" db="EMBL/GenBank/DDBJ databases">
        <title>Genome-Wide Identification of 5-Methylcytosine Sites in Bacterial Genomes By High-Throughput Sequencing of MspJI Restriction Fragments.</title>
        <authorList>
            <person name="Wu V."/>
        </authorList>
    </citation>
    <scope>NUCLEOTIDE SEQUENCE [LARGE SCALE GENOMIC DNA]</scope>
    <source>
        <strain evidence="2 3">S2</strain>
    </source>
</reference>
<dbReference type="EMBL" id="CP051128">
    <property type="protein sequence ID" value="QIZ06835.1"/>
    <property type="molecule type" value="Genomic_DNA"/>
</dbReference>
<evidence type="ECO:0000256" key="1">
    <source>
        <dbReference type="SAM" id="Phobius"/>
    </source>
</evidence>
<gene>
    <name evidence="2" type="ORF">HFZ78_09040</name>
</gene>
<evidence type="ECO:0000313" key="3">
    <source>
        <dbReference type="Proteomes" id="UP000501868"/>
    </source>
</evidence>
<feature type="transmembrane region" description="Helical" evidence="1">
    <location>
        <begin position="89"/>
        <end position="107"/>
    </location>
</feature>
<keyword evidence="1" id="KW-0472">Membrane</keyword>
<keyword evidence="1" id="KW-0812">Transmembrane</keyword>
<protein>
    <submittedName>
        <fullName evidence="2">Uncharacterized protein</fullName>
    </submittedName>
</protein>
<keyword evidence="1" id="KW-1133">Transmembrane helix</keyword>